<accession>A0A914WFB0</accession>
<evidence type="ECO:0000313" key="4">
    <source>
        <dbReference type="Proteomes" id="UP000887566"/>
    </source>
</evidence>
<organism evidence="4 5">
    <name type="scientific">Plectus sambesii</name>
    <dbReference type="NCBI Taxonomy" id="2011161"/>
    <lineage>
        <taxon>Eukaryota</taxon>
        <taxon>Metazoa</taxon>
        <taxon>Ecdysozoa</taxon>
        <taxon>Nematoda</taxon>
        <taxon>Chromadorea</taxon>
        <taxon>Plectida</taxon>
        <taxon>Plectina</taxon>
        <taxon>Plectoidea</taxon>
        <taxon>Plectidae</taxon>
        <taxon>Plectus</taxon>
    </lineage>
</organism>
<feature type="transmembrane region" description="Helical" evidence="2">
    <location>
        <begin position="363"/>
        <end position="384"/>
    </location>
</feature>
<feature type="transmembrane region" description="Helical" evidence="2">
    <location>
        <begin position="456"/>
        <end position="480"/>
    </location>
</feature>
<evidence type="ECO:0000259" key="3">
    <source>
        <dbReference type="PROSITE" id="PS50850"/>
    </source>
</evidence>
<dbReference type="GO" id="GO:0016020">
    <property type="term" value="C:membrane"/>
    <property type="evidence" value="ECO:0007669"/>
    <property type="project" value="UniProtKB-SubCell"/>
</dbReference>
<feature type="transmembrane region" description="Helical" evidence="2">
    <location>
        <begin position="423"/>
        <end position="444"/>
    </location>
</feature>
<feature type="transmembrane region" description="Helical" evidence="2">
    <location>
        <begin position="390"/>
        <end position="411"/>
    </location>
</feature>
<dbReference type="PROSITE" id="PS50850">
    <property type="entry name" value="MFS"/>
    <property type="match status" value="1"/>
</dbReference>
<dbReference type="AlphaFoldDB" id="A0A914WFB0"/>
<keyword evidence="2" id="KW-0472">Membrane</keyword>
<keyword evidence="2" id="KW-1133">Transmembrane helix</keyword>
<comment type="subcellular location">
    <subcellularLocation>
        <location evidence="1">Membrane</location>
        <topology evidence="1">Multi-pass membrane protein</topology>
    </subcellularLocation>
</comment>
<dbReference type="PANTHER" id="PTHR45757">
    <property type="entry name" value="PROTEIN CBG23364-RELATED"/>
    <property type="match status" value="1"/>
</dbReference>
<dbReference type="GO" id="GO:0022857">
    <property type="term" value="F:transmembrane transporter activity"/>
    <property type="evidence" value="ECO:0007669"/>
    <property type="project" value="InterPro"/>
</dbReference>
<protein>
    <submittedName>
        <fullName evidence="5">Major facilitator superfamily (MFS) profile domain-containing protein</fullName>
    </submittedName>
</protein>
<keyword evidence="4" id="KW-1185">Reference proteome</keyword>
<dbReference type="WBParaSite" id="PSAMB.scaffold3869size16581.g22764.t1">
    <property type="protein sequence ID" value="PSAMB.scaffold3869size16581.g22764.t1"/>
    <property type="gene ID" value="PSAMB.scaffold3869size16581.g22764"/>
</dbReference>
<dbReference type="Gene3D" id="1.20.1250.20">
    <property type="entry name" value="MFS general substrate transporter like domains"/>
    <property type="match status" value="2"/>
</dbReference>
<reference evidence="5" key="1">
    <citation type="submission" date="2022-11" db="UniProtKB">
        <authorList>
            <consortium name="WormBaseParasite"/>
        </authorList>
    </citation>
    <scope>IDENTIFICATION</scope>
</reference>
<feature type="transmembrane region" description="Helical" evidence="2">
    <location>
        <begin position="225"/>
        <end position="244"/>
    </location>
</feature>
<feature type="transmembrane region" description="Helical" evidence="2">
    <location>
        <begin position="332"/>
        <end position="351"/>
    </location>
</feature>
<sequence>MPTLLTDTGEKNPNVSLQETPFKWPVAEAKTCIFAHRTRYVILALGAICISALLSNTIAFNFTVICMTESPLTNANTSLANDSSLAIGFIALRPRYPGGKFNYSSAEKSMLFSVLAIGALVFVFPSTWLMKRFGARKIFAAILFVSGAATGLAPAAAHLGLPYFVVTRVLQGAGMAAFMPIVGTITTNWASLKQNGVFVSILTGFLPFMTMLSGELCASSAGWPAVYYVHATITLVLCAVWYGFYRDTPGSHPCVSNIELEKISRGKATHSLSQKNNSKMAVPYKAIFMTPAVWAIWVATLGNYYAGQLVIVYMPTFFNNILGYSIEDASRYAVLGCLIQLFVKLTSGLASDKIRFLSGTNKLRLFNTLALGSCGVLFVALSFIPFSHSALCVIALIWVTTSIGFNVGGFTKGGTLVARHHSHFVMGVVQIVICISMLTDPFIVNAMTPTNSAAEWSMVFLVHGIVLLLTNLFFCIFASAEPASWTLDSWAPQQKVYQISASVIGVPA</sequence>
<feature type="transmembrane region" description="Helical" evidence="2">
    <location>
        <begin position="163"/>
        <end position="183"/>
    </location>
</feature>
<feature type="transmembrane region" description="Helical" evidence="2">
    <location>
        <begin position="138"/>
        <end position="157"/>
    </location>
</feature>
<proteinExistence type="predicted"/>
<feature type="transmembrane region" description="Helical" evidence="2">
    <location>
        <begin position="195"/>
        <end position="213"/>
    </location>
</feature>
<feature type="transmembrane region" description="Helical" evidence="2">
    <location>
        <begin position="110"/>
        <end position="129"/>
    </location>
</feature>
<evidence type="ECO:0000256" key="2">
    <source>
        <dbReference type="SAM" id="Phobius"/>
    </source>
</evidence>
<dbReference type="InterPro" id="IPR020846">
    <property type="entry name" value="MFS_dom"/>
</dbReference>
<dbReference type="InterPro" id="IPR036259">
    <property type="entry name" value="MFS_trans_sf"/>
</dbReference>
<dbReference type="Pfam" id="PF07690">
    <property type="entry name" value="MFS_1"/>
    <property type="match status" value="1"/>
</dbReference>
<feature type="transmembrane region" description="Helical" evidence="2">
    <location>
        <begin position="286"/>
        <end position="306"/>
    </location>
</feature>
<evidence type="ECO:0000256" key="1">
    <source>
        <dbReference type="ARBA" id="ARBA00004141"/>
    </source>
</evidence>
<dbReference type="SUPFAM" id="SSF103473">
    <property type="entry name" value="MFS general substrate transporter"/>
    <property type="match status" value="1"/>
</dbReference>
<feature type="transmembrane region" description="Helical" evidence="2">
    <location>
        <begin position="40"/>
        <end position="62"/>
    </location>
</feature>
<dbReference type="InterPro" id="IPR011701">
    <property type="entry name" value="MFS"/>
</dbReference>
<name>A0A914WFB0_9BILA</name>
<keyword evidence="2" id="KW-0812">Transmembrane</keyword>
<feature type="domain" description="Major facilitator superfamily (MFS) profile" evidence="3">
    <location>
        <begin position="47"/>
        <end position="482"/>
    </location>
</feature>
<evidence type="ECO:0000313" key="5">
    <source>
        <dbReference type="WBParaSite" id="PSAMB.scaffold3869size16581.g22764.t1"/>
    </source>
</evidence>
<dbReference type="Proteomes" id="UP000887566">
    <property type="component" value="Unplaced"/>
</dbReference>